<evidence type="ECO:0000313" key="1">
    <source>
        <dbReference type="EMBL" id="TPR04654.1"/>
    </source>
</evidence>
<dbReference type="EMBL" id="NKJJ02000002">
    <property type="protein sequence ID" value="TPR04654.1"/>
    <property type="molecule type" value="Genomic_DNA"/>
</dbReference>
<dbReference type="VEuPathDB" id="FungiDB:ATCC64974_91190"/>
<dbReference type="AlphaFoldDB" id="A0A254UMR0"/>
<dbReference type="Proteomes" id="UP000197666">
    <property type="component" value="Unassembled WGS sequence"/>
</dbReference>
<evidence type="ECO:0000313" key="2">
    <source>
        <dbReference type="Proteomes" id="UP000197666"/>
    </source>
</evidence>
<dbReference type="VEuPathDB" id="FungiDB:ASPNIDRAFT2_1127611"/>
<comment type="caution">
    <text evidence="1">The sequence shown here is derived from an EMBL/GenBank/DDBJ whole genome shotgun (WGS) entry which is preliminary data.</text>
</comment>
<dbReference type="VEuPathDB" id="FungiDB:An11g05420"/>
<organism evidence="1 2">
    <name type="scientific">Aspergillus niger</name>
    <dbReference type="NCBI Taxonomy" id="5061"/>
    <lineage>
        <taxon>Eukaryota</taxon>
        <taxon>Fungi</taxon>
        <taxon>Dikarya</taxon>
        <taxon>Ascomycota</taxon>
        <taxon>Pezizomycotina</taxon>
        <taxon>Eurotiomycetes</taxon>
        <taxon>Eurotiomycetidae</taxon>
        <taxon>Eurotiales</taxon>
        <taxon>Aspergillaceae</taxon>
        <taxon>Aspergillus</taxon>
        <taxon>Aspergillus subgen. Circumdati</taxon>
    </lineage>
</organism>
<sequence>MAQQLASMLMEDADYLGASRALEDAVRLLPRACPRSSSGYDKQRFSATCYGLGSLSAGVTLTTDRLLSFVLGTLEASRGLVAGLFLDARTDLSGLRREHPELAKEFGKIGAELNRDSSNIQRRFKFGAQNEIIMQDNIELNRGIQLQREFDDLVETIREKNWIL</sequence>
<name>A0A254UMR0_ASPNG</name>
<proteinExistence type="predicted"/>
<protein>
    <submittedName>
        <fullName evidence="1">Major Facilitator Superfamily protein</fullName>
    </submittedName>
</protein>
<gene>
    <name evidence="1" type="ORF">CAN33_0030815</name>
</gene>
<dbReference type="VEuPathDB" id="FungiDB:M747DRAFT_295023"/>
<accession>A0A254UMR0</accession>
<reference evidence="2" key="1">
    <citation type="submission" date="2018-10" db="EMBL/GenBank/DDBJ databases">
        <title>FDA dAtabase for Regulatory Grade micrObial Sequences (FDA-ARGOS): Supporting development and validation of Infectious Disease Dx tests.</title>
        <authorList>
            <person name="Kerrigan L."/>
            <person name="Tallon L."/>
            <person name="Sadzewicz L."/>
            <person name="Sengamalay N."/>
            <person name="Ott S."/>
            <person name="Godinez A."/>
            <person name="Nagaraj S."/>
            <person name="Vavikolanu K."/>
            <person name="Nadendla S."/>
            <person name="George J."/>
            <person name="Sichtig H."/>
        </authorList>
    </citation>
    <scope>NUCLEOTIDE SEQUENCE [LARGE SCALE GENOMIC DNA]</scope>
    <source>
        <strain evidence="2">FDAARGOS_311</strain>
    </source>
</reference>